<reference evidence="8 10" key="2">
    <citation type="journal article" date="2019" name="Plant Biotechnol. J.">
        <title>The red bayberry genome and genetic basis of sex determination.</title>
        <authorList>
            <person name="Jia H.M."/>
            <person name="Jia H.J."/>
            <person name="Cai Q.L."/>
            <person name="Wang Y."/>
            <person name="Zhao H.B."/>
            <person name="Yang W.F."/>
            <person name="Wang G.Y."/>
            <person name="Li Y.H."/>
            <person name="Zhan D.L."/>
            <person name="Shen Y.T."/>
            <person name="Niu Q.F."/>
            <person name="Chang L."/>
            <person name="Qiu J."/>
            <person name="Zhao L."/>
            <person name="Xie H.B."/>
            <person name="Fu W.Y."/>
            <person name="Jin J."/>
            <person name="Li X.W."/>
            <person name="Jiao Y."/>
            <person name="Zhou C.C."/>
            <person name="Tu T."/>
            <person name="Chai C.Y."/>
            <person name="Gao J.L."/>
            <person name="Fan L.J."/>
            <person name="van de Weg E."/>
            <person name="Wang J.Y."/>
            <person name="Gao Z.S."/>
        </authorList>
    </citation>
    <scope>NUCLEOTIDE SEQUENCE [LARGE SCALE GENOMIC DNA]</scope>
    <source>
        <tissue evidence="8">Leaves</tissue>
    </source>
</reference>
<keyword evidence="2" id="KW-0812">Transmembrane</keyword>
<accession>A0A6A1VW16</accession>
<dbReference type="Proteomes" id="UP000516437">
    <property type="component" value="Chromosome 5"/>
</dbReference>
<dbReference type="PANTHER" id="PTHR16950">
    <property type="entry name" value="ZINC TRANSPORTER SLC39A7 HISTIDINE-RICH MEMBRANE PROTEIN KE4"/>
    <property type="match status" value="1"/>
</dbReference>
<keyword evidence="4" id="KW-0472">Membrane</keyword>
<dbReference type="OrthoDB" id="200954at2759"/>
<evidence type="ECO:0000313" key="8">
    <source>
        <dbReference type="EMBL" id="KAB1214800.1"/>
    </source>
</evidence>
<keyword evidence="6" id="KW-0732">Signal</keyword>
<evidence type="ECO:0000256" key="5">
    <source>
        <dbReference type="SAM" id="MobiDB-lite"/>
    </source>
</evidence>
<feature type="compositionally biased region" description="Basic and acidic residues" evidence="5">
    <location>
        <begin position="186"/>
        <end position="195"/>
    </location>
</feature>
<keyword evidence="10" id="KW-1185">Reference proteome</keyword>
<evidence type="ECO:0000256" key="4">
    <source>
        <dbReference type="ARBA" id="ARBA00023136"/>
    </source>
</evidence>
<name>A0A6A1VW16_9ROSI</name>
<comment type="subcellular location">
    <subcellularLocation>
        <location evidence="1">Membrane</location>
        <topology evidence="1">Multi-pass membrane protein</topology>
    </subcellularLocation>
</comment>
<dbReference type="EMBL" id="RXIC02000023">
    <property type="protein sequence ID" value="KAB1214800.1"/>
    <property type="molecule type" value="Genomic_DNA"/>
</dbReference>
<dbReference type="InterPro" id="IPR003689">
    <property type="entry name" value="ZIP"/>
</dbReference>
<dbReference type="Pfam" id="PF02535">
    <property type="entry name" value="Zip"/>
    <property type="match status" value="1"/>
</dbReference>
<sequence length="332" mass="36502">MALRNGRIRSSVLVAALVVELCCLAHCALCASQVQDSHSHHMCDHGHDHAHHHHHHEHPHQEPFLSKLPEELAEEEDMKLYGFGFQHDHDHDHGHGHFGAPDLSGLGGGHSHSHDHHADHDHHAHLEHDLSHSHSLKDLSVGMSILAGIVVFLLVEKAVRYVEDNAGGAHAGSHGHHHHHHKSSKKLKDDDDSHDIVQSQSLDGKEEKTLEMTSEGKVLGDVLDDSSKGDGLIQREFVRKRSNTAGAREDKADVDTANSFTSVTHLEDKENAQSSSNLVFGYLNLFSDGVHNFTDGMALGSAFLLYGSVGGWSRTLFLLAHELPQEESSGMF</sequence>
<evidence type="ECO:0000313" key="7">
    <source>
        <dbReference type="EMBL" id="KAB1205968.1"/>
    </source>
</evidence>
<dbReference type="AlphaFoldDB" id="A0A6A1VW16"/>
<feature type="compositionally biased region" description="Basic and acidic residues" evidence="5">
    <location>
        <begin position="116"/>
        <end position="129"/>
    </location>
</feature>
<evidence type="ECO:0000313" key="10">
    <source>
        <dbReference type="Proteomes" id="UP000516437"/>
    </source>
</evidence>
<evidence type="ECO:0000313" key="9">
    <source>
        <dbReference type="EMBL" id="KAB1214807.1"/>
    </source>
</evidence>
<feature type="chain" id="PRO_5036163181" evidence="6">
    <location>
        <begin position="28"/>
        <end position="332"/>
    </location>
</feature>
<dbReference type="EMBL" id="RXIC02000025">
    <property type="protein sequence ID" value="KAB1205968.1"/>
    <property type="molecule type" value="Genomic_DNA"/>
</dbReference>
<proteinExistence type="predicted"/>
<evidence type="ECO:0000256" key="3">
    <source>
        <dbReference type="ARBA" id="ARBA00022989"/>
    </source>
</evidence>
<dbReference type="GO" id="GO:0006882">
    <property type="term" value="P:intracellular zinc ion homeostasis"/>
    <property type="evidence" value="ECO:0007669"/>
    <property type="project" value="TreeGrafter"/>
</dbReference>
<feature type="region of interest" description="Disordered" evidence="5">
    <location>
        <begin position="168"/>
        <end position="213"/>
    </location>
</feature>
<reference evidence="8" key="3">
    <citation type="submission" date="2019-09" db="EMBL/GenBank/DDBJ databases">
        <authorList>
            <person name="Gao Z."/>
        </authorList>
    </citation>
    <scope>NUCLEOTIDE SEQUENCE</scope>
    <source>
        <tissue evidence="8">Leaves</tissue>
    </source>
</reference>
<feature type="signal peptide" evidence="6">
    <location>
        <begin position="1"/>
        <end position="27"/>
    </location>
</feature>
<dbReference type="Proteomes" id="UP000516437">
    <property type="component" value="Chromosome 7"/>
</dbReference>
<dbReference type="EMBL" id="RXIC02000023">
    <property type="protein sequence ID" value="KAB1214807.1"/>
    <property type="molecule type" value="Genomic_DNA"/>
</dbReference>
<evidence type="ECO:0000256" key="1">
    <source>
        <dbReference type="ARBA" id="ARBA00004141"/>
    </source>
</evidence>
<keyword evidence="3" id="KW-1133">Transmembrane helix</keyword>
<dbReference type="GO" id="GO:0005385">
    <property type="term" value="F:zinc ion transmembrane transporter activity"/>
    <property type="evidence" value="ECO:0007669"/>
    <property type="project" value="TreeGrafter"/>
</dbReference>
<protein>
    <submittedName>
        <fullName evidence="8">IAA-alanine resistance protein 1</fullName>
    </submittedName>
</protein>
<feature type="compositionally biased region" description="Basic residues" evidence="5">
    <location>
        <begin position="173"/>
        <end position="185"/>
    </location>
</feature>
<feature type="region of interest" description="Disordered" evidence="5">
    <location>
        <begin position="91"/>
        <end position="129"/>
    </location>
</feature>
<evidence type="ECO:0000256" key="6">
    <source>
        <dbReference type="SAM" id="SignalP"/>
    </source>
</evidence>
<feature type="compositionally biased region" description="Basic residues" evidence="5">
    <location>
        <begin position="48"/>
        <end position="58"/>
    </location>
</feature>
<dbReference type="GO" id="GO:0016020">
    <property type="term" value="C:membrane"/>
    <property type="evidence" value="ECO:0007669"/>
    <property type="project" value="UniProtKB-SubCell"/>
</dbReference>
<comment type="caution">
    <text evidence="8">The sequence shown here is derived from an EMBL/GenBank/DDBJ whole genome shotgun (WGS) entry which is preliminary data.</text>
</comment>
<gene>
    <name evidence="8" type="ORF">CJ030_MR5G017543</name>
    <name evidence="9" type="ORF">CJ030_MR5G017550</name>
    <name evidence="7" type="ORF">CJ030_MR7G016948</name>
</gene>
<dbReference type="PANTHER" id="PTHR16950:SF16">
    <property type="entry name" value="ZINC TRANSPORTER ZIP13"/>
    <property type="match status" value="1"/>
</dbReference>
<reference evidence="8" key="1">
    <citation type="submission" date="2018-07" db="EMBL/GenBank/DDBJ databases">
        <authorList>
            <person name="Gao Z.-S."/>
            <person name="Jia H.-M."/>
            <person name="Jia H.-J."/>
            <person name="Cai Q.-L."/>
            <person name="Wang Y."/>
            <person name="Zhao H.-B."/>
        </authorList>
    </citation>
    <scope>NUCLEOTIDE SEQUENCE</scope>
    <source>
        <tissue evidence="8">Leaves</tissue>
    </source>
</reference>
<feature type="region of interest" description="Disordered" evidence="5">
    <location>
        <begin position="39"/>
        <end position="64"/>
    </location>
</feature>
<evidence type="ECO:0000256" key="2">
    <source>
        <dbReference type="ARBA" id="ARBA00022692"/>
    </source>
</evidence>
<organism evidence="8 10">
    <name type="scientific">Morella rubra</name>
    <name type="common">Chinese bayberry</name>
    <dbReference type="NCBI Taxonomy" id="262757"/>
    <lineage>
        <taxon>Eukaryota</taxon>
        <taxon>Viridiplantae</taxon>
        <taxon>Streptophyta</taxon>
        <taxon>Embryophyta</taxon>
        <taxon>Tracheophyta</taxon>
        <taxon>Spermatophyta</taxon>
        <taxon>Magnoliopsida</taxon>
        <taxon>eudicotyledons</taxon>
        <taxon>Gunneridae</taxon>
        <taxon>Pentapetalae</taxon>
        <taxon>rosids</taxon>
        <taxon>fabids</taxon>
        <taxon>Fagales</taxon>
        <taxon>Myricaceae</taxon>
        <taxon>Morella</taxon>
    </lineage>
</organism>